<dbReference type="EMBL" id="JAPEUX010000004">
    <property type="protein sequence ID" value="KAJ4354325.1"/>
    <property type="molecule type" value="Genomic_DNA"/>
</dbReference>
<name>A0A9W8XLV9_9PLEO</name>
<feature type="compositionally biased region" description="Polar residues" evidence="1">
    <location>
        <begin position="204"/>
        <end position="214"/>
    </location>
</feature>
<dbReference type="GeneID" id="80909590"/>
<feature type="region of interest" description="Disordered" evidence="1">
    <location>
        <begin position="180"/>
        <end position="214"/>
    </location>
</feature>
<dbReference type="RefSeq" id="XP_056072099.1">
    <property type="nucleotide sequence ID" value="XM_056214832.1"/>
</dbReference>
<feature type="compositionally biased region" description="Basic and acidic residues" evidence="1">
    <location>
        <begin position="24"/>
        <end position="41"/>
    </location>
</feature>
<keyword evidence="3" id="KW-1185">Reference proteome</keyword>
<sequence length="214" mass="23598">MSTVDNAAKQCLEMVHKAHTEAILSKQKEKSNERETHRLPSERANTSSIMSIRNLITGETDISSPGEQSGSNQSESADGKPQKFLCLTCNVVVAATYQAGHQKTIKHQKALGVVDPVGPLLPKRFCEVCQMSINVKSWKRHEQALSHQALMGVLDPVQPKMRLCEYCGFGVRFDHWTTHKKSARHRKATGQLDTELEELPTAAAQGSDSAPINP</sequence>
<accession>A0A9W8XLV9</accession>
<organism evidence="2 3">
    <name type="scientific">Didymosphaeria variabile</name>
    <dbReference type="NCBI Taxonomy" id="1932322"/>
    <lineage>
        <taxon>Eukaryota</taxon>
        <taxon>Fungi</taxon>
        <taxon>Dikarya</taxon>
        <taxon>Ascomycota</taxon>
        <taxon>Pezizomycotina</taxon>
        <taxon>Dothideomycetes</taxon>
        <taxon>Pleosporomycetidae</taxon>
        <taxon>Pleosporales</taxon>
        <taxon>Massarineae</taxon>
        <taxon>Didymosphaeriaceae</taxon>
        <taxon>Didymosphaeria</taxon>
    </lineage>
</organism>
<reference evidence="2" key="1">
    <citation type="submission" date="2022-10" db="EMBL/GenBank/DDBJ databases">
        <title>Tapping the CABI collections for fungal endophytes: first genome assemblies for Collariella, Neodidymelliopsis, Ascochyta clinopodiicola, Didymella pomorum, Didymosphaeria variabile, Neocosmospora piperis and Neocucurbitaria cava.</title>
        <authorList>
            <person name="Hill R."/>
        </authorList>
    </citation>
    <scope>NUCLEOTIDE SEQUENCE</scope>
    <source>
        <strain evidence="2">IMI 356815</strain>
    </source>
</reference>
<dbReference type="OrthoDB" id="10475563at2759"/>
<feature type="compositionally biased region" description="Polar residues" evidence="1">
    <location>
        <begin position="60"/>
        <end position="76"/>
    </location>
</feature>
<gene>
    <name evidence="2" type="ORF">N0V89_006060</name>
</gene>
<evidence type="ECO:0000256" key="1">
    <source>
        <dbReference type="SAM" id="MobiDB-lite"/>
    </source>
</evidence>
<proteinExistence type="predicted"/>
<feature type="region of interest" description="Disordered" evidence="1">
    <location>
        <begin position="24"/>
        <end position="79"/>
    </location>
</feature>
<evidence type="ECO:0000313" key="3">
    <source>
        <dbReference type="Proteomes" id="UP001140513"/>
    </source>
</evidence>
<dbReference type="Proteomes" id="UP001140513">
    <property type="component" value="Unassembled WGS sequence"/>
</dbReference>
<protein>
    <submittedName>
        <fullName evidence="2">Uncharacterized protein</fullName>
    </submittedName>
</protein>
<comment type="caution">
    <text evidence="2">The sequence shown here is derived from an EMBL/GenBank/DDBJ whole genome shotgun (WGS) entry which is preliminary data.</text>
</comment>
<dbReference type="AlphaFoldDB" id="A0A9W8XLV9"/>
<evidence type="ECO:0000313" key="2">
    <source>
        <dbReference type="EMBL" id="KAJ4354325.1"/>
    </source>
</evidence>